<accession>A0A8F2T9R3</accession>
<feature type="transmembrane region" description="Helical" evidence="1">
    <location>
        <begin position="79"/>
        <end position="100"/>
    </location>
</feature>
<dbReference type="EMBL" id="MH700477">
    <property type="protein sequence ID" value="QWV61008.1"/>
    <property type="molecule type" value="Genomic_DNA"/>
</dbReference>
<geneLocation type="mitochondrion" evidence="2"/>
<keyword evidence="2" id="KW-0496">Mitochondrion</keyword>
<feature type="transmembrane region" description="Helical" evidence="1">
    <location>
        <begin position="120"/>
        <end position="139"/>
    </location>
</feature>
<keyword evidence="1" id="KW-0472">Membrane</keyword>
<dbReference type="AlphaFoldDB" id="A0A8F2T9R3"/>
<gene>
    <name evidence="2" type="primary">nad6</name>
</gene>
<reference evidence="2" key="1">
    <citation type="journal article" date="2019" name="Int. J. Parasitol.">
        <title>Homoplasy or plesiomorphy? Reconstruction of the evolutionary history of mitochondrial gene order rearrangements in the subphylum Neodermata.</title>
        <authorList>
            <person name="Zhang D."/>
            <person name="Li W.X."/>
            <person name="Zou H."/>
            <person name="Wu S.G."/>
            <person name="Li M."/>
            <person name="Jakovlic I."/>
            <person name="Zhang J."/>
            <person name="Chen R."/>
            <person name="Wang G."/>
        </authorList>
    </citation>
    <scope>NUCLEOTIDE SEQUENCE</scope>
</reference>
<feature type="transmembrane region" description="Helical" evidence="1">
    <location>
        <begin position="45"/>
        <end position="67"/>
    </location>
</feature>
<proteinExistence type="predicted"/>
<organism evidence="2">
    <name type="scientific">Euryhaliotrema johni</name>
    <dbReference type="NCBI Taxonomy" id="2849187"/>
    <lineage>
        <taxon>Eukaryota</taxon>
        <taxon>Metazoa</taxon>
        <taxon>Spiralia</taxon>
        <taxon>Lophotrochozoa</taxon>
        <taxon>Platyhelminthes</taxon>
        <taxon>Monogenea</taxon>
        <taxon>Monopisthocotylea</taxon>
        <taxon>Dactylogyridea</taxon>
        <taxon>Ancyrocephalidae</taxon>
        <taxon>Euryhaliotrema</taxon>
    </lineage>
</organism>
<sequence length="148" mass="16999">MFFWLSAYFMSILLFSFVGNAISYCILLVINSLCCLFLIYCISGFSWYALLLYLVYVGGVYILFIFVSVHLPNNLNKGIISLFSFFFVFFLFWEMVTGVLEVGNSTTDYSFNFCSGLEGVSYLFLCLFLLLGFFLVSYISSSKESFVR</sequence>
<evidence type="ECO:0000256" key="1">
    <source>
        <dbReference type="SAM" id="Phobius"/>
    </source>
</evidence>
<name>A0A8F2T9R3_9PLAT</name>
<protein>
    <submittedName>
        <fullName evidence="2">NADH dehydrogenase subunit 6</fullName>
    </submittedName>
</protein>
<keyword evidence="1" id="KW-0812">Transmembrane</keyword>
<keyword evidence="1" id="KW-1133">Transmembrane helix</keyword>
<evidence type="ECO:0000313" key="2">
    <source>
        <dbReference type="EMBL" id="QWV61008.1"/>
    </source>
</evidence>
<feature type="transmembrane region" description="Helical" evidence="1">
    <location>
        <begin position="12"/>
        <end position="39"/>
    </location>
</feature>